<dbReference type="EMBL" id="CAMXCT020005102">
    <property type="protein sequence ID" value="CAL1164785.1"/>
    <property type="molecule type" value="Genomic_DNA"/>
</dbReference>
<dbReference type="GO" id="GO:0004601">
    <property type="term" value="F:peroxidase activity"/>
    <property type="evidence" value="ECO:0007669"/>
    <property type="project" value="UniProtKB-KW"/>
</dbReference>
<dbReference type="EMBL" id="CAMXCT010005102">
    <property type="protein sequence ID" value="CAI4011410.1"/>
    <property type="molecule type" value="Genomic_DNA"/>
</dbReference>
<evidence type="ECO:0000313" key="7">
    <source>
        <dbReference type="Proteomes" id="UP001152797"/>
    </source>
</evidence>
<dbReference type="Gene3D" id="1.10.420.10">
    <property type="entry name" value="Peroxidase, domain 2"/>
    <property type="match status" value="1"/>
</dbReference>
<dbReference type="InterPro" id="IPR019793">
    <property type="entry name" value="Peroxidases_heam-ligand_BS"/>
</dbReference>
<dbReference type="NCBIfam" id="TIGR00756">
    <property type="entry name" value="PPR"/>
    <property type="match status" value="1"/>
</dbReference>
<dbReference type="InterPro" id="IPR002885">
    <property type="entry name" value="PPR_rpt"/>
</dbReference>
<dbReference type="Pfam" id="PF00141">
    <property type="entry name" value="peroxidase"/>
    <property type="match status" value="1"/>
</dbReference>
<dbReference type="InterPro" id="IPR002016">
    <property type="entry name" value="Haem_peroxidase"/>
</dbReference>
<dbReference type="PROSITE" id="PS50873">
    <property type="entry name" value="PEROXIDASE_4"/>
    <property type="match status" value="1"/>
</dbReference>
<keyword evidence="6" id="KW-0575">Peroxidase</keyword>
<accession>A0A9P1GFA4</accession>
<dbReference type="PRINTS" id="PR00458">
    <property type="entry name" value="PEROXIDASE"/>
</dbReference>
<sequence>MAAVRCQWALAELEQASISERTCNKVIATCGRQIQWQRAIQVLFQMVEVRQATSISCNSCMVACSRASHWQKALHLMRCLRGFIRHDGVTYKQAARAAGESSWRSGLRLLQEGFERMTEADVIHYDLALSLRQSAGSDHWPEALHLMKNMVEAQVQADVRSYSSSMTFEAAWPTIGLLFQDLLQRMEADEYTCNTAVSAAPWVRAWCLLRRKEHGMSVVSHNAAMAGTPWFKAVQVLHTLETGGLKLTAVSSGTILSQSRDMEWQRPLWFLSRCQSRDIQSNSIVQSNVLAAHVDSGHWQETLGNVMAYHSRGGNLNVALKTLSLSAFSQAASWQKALALSASERIDVVLLNALVTCCARVARWQEGLEVVCGSLVRHSLRASVVTFNAALSACAAGRQWQLAVNLIEEMEGQRLAPDSLTLNSMMLALGEAGFWQHAFEILKMFSSCSCEANVVSFTTAITACPAHQWPQSLVLVQQAASDAAGETSWAAAVTTLGRAVRWREAMCLGHIAMEGTHDAVMLAYATAVEKMSLEMRASCDSLPPVMGNACSEGCYQMLGGGSAQVTELRACKKELKELIETRNCHPILVRLAWHDSGTYDQRIKEWPQCGGANGAIRFDPEMNMGANAGLDKARGYLQKIHEAHPTVSWADLIQLASATAIEMAGGPVIKMKYGRVSVTGPEQCAGPQSRQGFKGNAGLPDAAPGADGTFGCGAKTPEEHLRNVFGKKMGFTDQDIVALSGAHTIGRVFKERSGACPFGYGEQAASKYTKGSCIVRKDKKSGCGMVGGAAWTKNWLTFDNSYYTDYKQAMDDDDLMWLPTDACLHEDPEFKKYFYKYAGDQAAFFQDYASAHKKLSELGCKFDPPAGFQI</sequence>
<protein>
    <submittedName>
        <fullName evidence="6">Plant heme peroxidase family profile domain-containing protein</fullName>
    </submittedName>
</protein>
<organism evidence="5">
    <name type="scientific">Cladocopium goreaui</name>
    <dbReference type="NCBI Taxonomy" id="2562237"/>
    <lineage>
        <taxon>Eukaryota</taxon>
        <taxon>Sar</taxon>
        <taxon>Alveolata</taxon>
        <taxon>Dinophyceae</taxon>
        <taxon>Suessiales</taxon>
        <taxon>Symbiodiniaceae</taxon>
        <taxon>Cladocopium</taxon>
    </lineage>
</organism>
<dbReference type="SUPFAM" id="SSF48113">
    <property type="entry name" value="Heme-dependent peroxidases"/>
    <property type="match status" value="1"/>
</dbReference>
<dbReference type="CDD" id="cd00691">
    <property type="entry name" value="ascorbate_peroxidase"/>
    <property type="match status" value="1"/>
</dbReference>
<reference evidence="6 7" key="2">
    <citation type="submission" date="2024-05" db="EMBL/GenBank/DDBJ databases">
        <authorList>
            <person name="Chen Y."/>
            <person name="Shah S."/>
            <person name="Dougan E. K."/>
            <person name="Thang M."/>
            <person name="Chan C."/>
        </authorList>
    </citation>
    <scope>NUCLEOTIDE SEQUENCE [LARGE SCALE GENOMIC DNA]</scope>
</reference>
<name>A0A9P1GFA4_9DINO</name>
<dbReference type="GO" id="GO:0000302">
    <property type="term" value="P:response to reactive oxygen species"/>
    <property type="evidence" value="ECO:0007669"/>
    <property type="project" value="TreeGrafter"/>
</dbReference>
<dbReference type="GO" id="GO:0034599">
    <property type="term" value="P:cellular response to oxidative stress"/>
    <property type="evidence" value="ECO:0007669"/>
    <property type="project" value="InterPro"/>
</dbReference>
<dbReference type="PANTHER" id="PTHR31356:SF66">
    <property type="entry name" value="CATALASE-PEROXIDASE"/>
    <property type="match status" value="1"/>
</dbReference>
<comment type="similarity">
    <text evidence="3">Belongs to the peroxidase family.</text>
</comment>
<dbReference type="Gene3D" id="1.25.40.10">
    <property type="entry name" value="Tetratricopeptide repeat domain"/>
    <property type="match status" value="2"/>
</dbReference>
<dbReference type="OrthoDB" id="2859658at2759"/>
<dbReference type="Proteomes" id="UP001152797">
    <property type="component" value="Unassembled WGS sequence"/>
</dbReference>
<dbReference type="InterPro" id="IPR010255">
    <property type="entry name" value="Haem_peroxidase_sf"/>
</dbReference>
<dbReference type="PROSITE" id="PS00435">
    <property type="entry name" value="PEROXIDASE_1"/>
    <property type="match status" value="1"/>
</dbReference>
<evidence type="ECO:0000313" key="5">
    <source>
        <dbReference type="EMBL" id="CAI4011410.1"/>
    </source>
</evidence>
<evidence type="ECO:0000259" key="4">
    <source>
        <dbReference type="PROSITE" id="PS50873"/>
    </source>
</evidence>
<dbReference type="GO" id="GO:0042744">
    <property type="term" value="P:hydrogen peroxide catabolic process"/>
    <property type="evidence" value="ECO:0007669"/>
    <property type="project" value="TreeGrafter"/>
</dbReference>
<dbReference type="GO" id="GO:0020037">
    <property type="term" value="F:heme binding"/>
    <property type="evidence" value="ECO:0007669"/>
    <property type="project" value="InterPro"/>
</dbReference>
<dbReference type="AlphaFoldDB" id="A0A9P1GFA4"/>
<dbReference type="InterPro" id="IPR011990">
    <property type="entry name" value="TPR-like_helical_dom_sf"/>
</dbReference>
<gene>
    <name evidence="5" type="ORF">C1SCF055_LOCUS36580</name>
</gene>
<evidence type="ECO:0000313" key="6">
    <source>
        <dbReference type="EMBL" id="CAL4798722.1"/>
    </source>
</evidence>
<evidence type="ECO:0000256" key="2">
    <source>
        <dbReference type="PROSITE-ProRule" id="PRU00708"/>
    </source>
</evidence>
<evidence type="ECO:0000256" key="3">
    <source>
        <dbReference type="RuleBase" id="RU004241"/>
    </source>
</evidence>
<dbReference type="EMBL" id="CAMXCT030005102">
    <property type="protein sequence ID" value="CAL4798722.1"/>
    <property type="molecule type" value="Genomic_DNA"/>
</dbReference>
<keyword evidence="7" id="KW-1185">Reference proteome</keyword>
<feature type="domain" description="Plant heme peroxidase family profile" evidence="4">
    <location>
        <begin position="630"/>
        <end position="870"/>
    </location>
</feature>
<dbReference type="Gene3D" id="1.10.520.10">
    <property type="match status" value="1"/>
</dbReference>
<dbReference type="InterPro" id="IPR044831">
    <property type="entry name" value="Ccp1-like"/>
</dbReference>
<dbReference type="Pfam" id="PF13812">
    <property type="entry name" value="PPR_3"/>
    <property type="match status" value="1"/>
</dbReference>
<dbReference type="InterPro" id="IPR002207">
    <property type="entry name" value="Peroxidase_I"/>
</dbReference>
<dbReference type="PROSITE" id="PS51375">
    <property type="entry name" value="PPR"/>
    <property type="match status" value="1"/>
</dbReference>
<reference evidence="5" key="1">
    <citation type="submission" date="2022-10" db="EMBL/GenBank/DDBJ databases">
        <authorList>
            <person name="Chen Y."/>
            <person name="Dougan E. K."/>
            <person name="Chan C."/>
            <person name="Rhodes N."/>
            <person name="Thang M."/>
        </authorList>
    </citation>
    <scope>NUCLEOTIDE SEQUENCE</scope>
</reference>
<keyword evidence="1" id="KW-0560">Oxidoreductase</keyword>
<proteinExistence type="inferred from homology"/>
<dbReference type="PANTHER" id="PTHR31356">
    <property type="entry name" value="THYLAKOID LUMENAL 29 KDA PROTEIN, CHLOROPLASTIC-RELATED"/>
    <property type="match status" value="1"/>
</dbReference>
<dbReference type="PRINTS" id="PR00459">
    <property type="entry name" value="ASPEROXIDASE"/>
</dbReference>
<feature type="repeat" description="PPR" evidence="2">
    <location>
        <begin position="383"/>
        <end position="417"/>
    </location>
</feature>
<comment type="caution">
    <text evidence="5">The sequence shown here is derived from an EMBL/GenBank/DDBJ whole genome shotgun (WGS) entry which is preliminary data.</text>
</comment>
<evidence type="ECO:0000256" key="1">
    <source>
        <dbReference type="ARBA" id="ARBA00023002"/>
    </source>
</evidence>